<dbReference type="STRING" id="554055.A0A2P6V0K6"/>
<dbReference type="UniPathway" id="UPA00988"/>
<evidence type="ECO:0000256" key="3">
    <source>
        <dbReference type="ARBA" id="ARBA00006086"/>
    </source>
</evidence>
<feature type="domain" description="ELP1 first N-terminal beta-propeller" evidence="9">
    <location>
        <begin position="180"/>
        <end position="241"/>
    </location>
</feature>
<dbReference type="InterPro" id="IPR015943">
    <property type="entry name" value="WD40/YVTN_repeat-like_dom_sf"/>
</dbReference>
<comment type="caution">
    <text evidence="14">The sequence shown here is derived from an EMBL/GenBank/DDBJ whole genome shotgun (WGS) entry which is preliminary data.</text>
</comment>
<dbReference type="InterPro" id="IPR056169">
    <property type="entry name" value="HB_ELP1"/>
</dbReference>
<evidence type="ECO:0000256" key="2">
    <source>
        <dbReference type="ARBA" id="ARBA00005043"/>
    </source>
</evidence>
<feature type="domain" description="ELP1 three-helical bundle" evidence="13">
    <location>
        <begin position="1197"/>
        <end position="1379"/>
    </location>
</feature>
<comment type="subcellular location">
    <subcellularLocation>
        <location evidence="1">Cytoplasm</location>
    </subcellularLocation>
</comment>
<dbReference type="GO" id="GO:0033588">
    <property type="term" value="C:elongator holoenzyme complex"/>
    <property type="evidence" value="ECO:0007669"/>
    <property type="project" value="InterPro"/>
</dbReference>
<dbReference type="SUPFAM" id="SSF50998">
    <property type="entry name" value="Quinoprotein alcohol dehydrogenase-like"/>
    <property type="match status" value="1"/>
</dbReference>
<dbReference type="Pfam" id="PF23797">
    <property type="entry name" value="Beta-prop_ELP1_2nd"/>
    <property type="match status" value="1"/>
</dbReference>
<dbReference type="GO" id="GO:0005829">
    <property type="term" value="C:cytosol"/>
    <property type="evidence" value="ECO:0007669"/>
    <property type="project" value="TreeGrafter"/>
</dbReference>
<feature type="domain" description="ELP1 N-terminal second beta-propeller" evidence="10">
    <location>
        <begin position="445"/>
        <end position="722"/>
    </location>
</feature>
<feature type="region of interest" description="Disordered" evidence="8">
    <location>
        <begin position="252"/>
        <end position="294"/>
    </location>
</feature>
<evidence type="ECO:0000259" key="12">
    <source>
        <dbReference type="Pfam" id="PF23925"/>
    </source>
</evidence>
<evidence type="ECO:0000256" key="4">
    <source>
        <dbReference type="ARBA" id="ARBA00022490"/>
    </source>
</evidence>
<dbReference type="Gene3D" id="2.130.10.10">
    <property type="entry name" value="YVTN repeat-like/Quinoprotein amine dehydrogenase"/>
    <property type="match status" value="1"/>
</dbReference>
<evidence type="ECO:0000256" key="7">
    <source>
        <dbReference type="SAM" id="Coils"/>
    </source>
</evidence>
<feature type="domain" description="ELP1 first N-terminal beta-propeller" evidence="9">
    <location>
        <begin position="330"/>
        <end position="410"/>
    </location>
</feature>
<sequence>MRNLGTTLDKRAELPLPVELGDVVAFALDADAGALFVAGAGLGVAAYRAADCELLWFVDLRERLPALPPGAGVAAFEHVPELEALCLALTSGELLLLGTAAAAARPGAATPPAPPPLEEVGAVEGGLAGGGWSPDGELLALVTGSARLLLMNKEWELLSEVPLLQQAREEQQQEPVLAPGSVALSWRGDGRFFATATLDAPGAAAATVRMWERETGELHARGEAAAGLLPVAAWQPNGRHLYVACDQAAAEEQHQADGQQQQQQQGGTPAPPLGQAGAALAAQRPAEAEAAQQAAAEGIAHVGAWKRELRRRQAARQAAGGATDAAPSGAVLLYERNGLRHGGFELPPACAIEGLAWSPDSEFLAVVLSEEGDDGLPQQAVQVWHRANWHWYLKAERRYACCAALRCAWDAAAPLLLHLVAAEGAYHQLQFSRQPSVSRRGTAAVVDGATLLLTPLHQSVVPPPMCAAAAALPAPIACLAISDFGECEAVAAVLSDGAIALLTSVEEDLWEETLEEQLEEQPWDRPGPPKLLPRLLALDSPALEAAAATGSGGVQAAAWVDERRLLVLSGIASSSSGLLVELEIDEAAGTATEVAAVDRHVPPVLCAASRPAGGVLLQLRSGALLLYSAGGGMEALPASAGFSQPCPQMAATPGEAAGGDGGAAGGPAAIGLSAGGQLYWGARQLAAGVTSFALRHSGPGGAHLLYTTRQHTLHTLPLAGLAGGSGLVPPQQAQQQAQQAKALHTNFKAAMLEAMRPAAGGATGADVTVRAIEQHALLVAVPPDGVEAVLQLPRGNLEAVRPRALVLPAVAAALDAGDYAGAWQLATVNRLDLNVLVDFRWPRFLGQAALLVEQVPGDQELADLLSALEEGSTAATGGLYAAALPQADSGAPADLGEQQGAAPGGGKVRAVCEAVRAAVQARDPARYLRTVLTSHAKCGDLDAALPAVKAAKEGALQGRAVQGTPTAEEGLRHLQLFITDDTLYACALGMHEPELAYMVVAHSQKDPGEYLMELQGFAAVADPHLRSHAIDAHLRRWPSALRHLVAAGDAHWEAALALARQHGLLRLLLRLTEGNAERQRQVRAAYGEALEARNMPEDAGLAFVAAGQLDDAIRAYRAAGQWRMAFALAAKAGWAEEPRRRMAAGLAEELAMVGRAADAATLTLQYLQNVDSAVLLLAHGKEWREALRVAYDNSRSDLVDTVIAPQAAQTATSLLEDVNENIERVAKYSARLAQLRQRRSALEEALAAADAEAGLPSRQGEMDLFDDAASVANSLISGLSVYTEHTHTGLTSVGSFTSLASTVGGRRKKKQSTKSKSKSSRIRAGSPQEEEQLAQHLLGLAPTAATCAEAGQLAELLVLLGHAADAALLQQRLAQLVERQAEAAADVLAHPPPALALVLPRPQAAALAAAAGPAGAAAAAAALASLPGAELQQRVAAAAAAVREAHWKWDMLRREEGAAASGGVAAGGSAAAPAGA</sequence>
<dbReference type="Proteomes" id="UP000239649">
    <property type="component" value="Unassembled WGS sequence"/>
</dbReference>
<name>A0A2P6V0K6_9CHLO</name>
<comment type="pathway">
    <text evidence="2">tRNA modification; 5-methoxycarbonylmethyl-2-thiouridine-tRNA biosynthesis.</text>
</comment>
<feature type="compositionally biased region" description="Low complexity" evidence="8">
    <location>
        <begin position="256"/>
        <end position="294"/>
    </location>
</feature>
<dbReference type="InterPro" id="IPR056167">
    <property type="entry name" value="A-sol_ELP1"/>
</dbReference>
<dbReference type="InterPro" id="IPR056165">
    <property type="entry name" value="Beta-prop_ELP1_2nd"/>
</dbReference>
<dbReference type="InterPro" id="IPR056166">
    <property type="entry name" value="TPR_ELP1"/>
</dbReference>
<keyword evidence="15" id="KW-1185">Reference proteome</keyword>
<feature type="domain" description="ELP1 TPR" evidence="11">
    <location>
        <begin position="1028"/>
        <end position="1188"/>
    </location>
</feature>
<feature type="compositionally biased region" description="Basic residues" evidence="8">
    <location>
        <begin position="1305"/>
        <end position="1321"/>
    </location>
</feature>
<evidence type="ECO:0000259" key="13">
    <source>
        <dbReference type="Pfam" id="PF23936"/>
    </source>
</evidence>
<proteinExistence type="inferred from homology"/>
<evidence type="ECO:0000256" key="5">
    <source>
        <dbReference type="ARBA" id="ARBA00022694"/>
    </source>
</evidence>
<evidence type="ECO:0000259" key="10">
    <source>
        <dbReference type="Pfam" id="PF23797"/>
    </source>
</evidence>
<feature type="domain" description="ELP1 first N-terminal beta-propeller" evidence="9">
    <location>
        <begin position="70"/>
        <end position="172"/>
    </location>
</feature>
<accession>A0A2P6V0K6</accession>
<dbReference type="Pfam" id="PF23878">
    <property type="entry name" value="TPR_ELP1"/>
    <property type="match status" value="1"/>
</dbReference>
<dbReference type="GO" id="GO:0000049">
    <property type="term" value="F:tRNA binding"/>
    <property type="evidence" value="ECO:0007669"/>
    <property type="project" value="TreeGrafter"/>
</dbReference>
<reference evidence="14 15" key="1">
    <citation type="journal article" date="2018" name="Plant J.">
        <title>Genome sequences of Chlorella sorokiniana UTEX 1602 and Micractinium conductrix SAG 241.80: implications to maltose excretion by a green alga.</title>
        <authorList>
            <person name="Arriola M.B."/>
            <person name="Velmurugan N."/>
            <person name="Zhang Y."/>
            <person name="Plunkett M.H."/>
            <person name="Hondzo H."/>
            <person name="Barney B.M."/>
        </authorList>
    </citation>
    <scope>NUCLEOTIDE SEQUENCE [LARGE SCALE GENOMIC DNA]</scope>
    <source>
        <strain evidence="14 15">SAG 241.80</strain>
    </source>
</reference>
<comment type="similarity">
    <text evidence="3">Belongs to the ELP1/IKA1 family.</text>
</comment>
<dbReference type="InterPro" id="IPR006849">
    <property type="entry name" value="Elp1"/>
</dbReference>
<evidence type="ECO:0000256" key="6">
    <source>
        <dbReference type="ARBA" id="ARBA00029535"/>
    </source>
</evidence>
<evidence type="ECO:0000313" key="15">
    <source>
        <dbReference type="Proteomes" id="UP000239649"/>
    </source>
</evidence>
<evidence type="ECO:0000256" key="8">
    <source>
        <dbReference type="SAM" id="MobiDB-lite"/>
    </source>
</evidence>
<feature type="coiled-coil region" evidence="7">
    <location>
        <begin position="1218"/>
        <end position="1252"/>
    </location>
</feature>
<dbReference type="Pfam" id="PF23936">
    <property type="entry name" value="HB_ELP1"/>
    <property type="match status" value="1"/>
</dbReference>
<gene>
    <name evidence="14" type="ORF">C2E20_8726</name>
</gene>
<dbReference type="InterPro" id="IPR011047">
    <property type="entry name" value="Quinoprotein_ADH-like_sf"/>
</dbReference>
<keyword evidence="7" id="KW-0175">Coiled coil</keyword>
<dbReference type="EMBL" id="LHPF02000052">
    <property type="protein sequence ID" value="PSC67622.1"/>
    <property type="molecule type" value="Genomic_DNA"/>
</dbReference>
<dbReference type="PIRSF" id="PIRSF017233">
    <property type="entry name" value="IKAP"/>
    <property type="match status" value="1"/>
</dbReference>
<organism evidence="14 15">
    <name type="scientific">Micractinium conductrix</name>
    <dbReference type="NCBI Taxonomy" id="554055"/>
    <lineage>
        <taxon>Eukaryota</taxon>
        <taxon>Viridiplantae</taxon>
        <taxon>Chlorophyta</taxon>
        <taxon>core chlorophytes</taxon>
        <taxon>Trebouxiophyceae</taxon>
        <taxon>Chlorellales</taxon>
        <taxon>Chlorellaceae</taxon>
        <taxon>Chlorella clade</taxon>
        <taxon>Micractinium</taxon>
    </lineage>
</organism>
<dbReference type="Pfam" id="PF04762">
    <property type="entry name" value="Beta-prop_ELP1_1st"/>
    <property type="match status" value="3"/>
</dbReference>
<dbReference type="Pfam" id="PF23925">
    <property type="entry name" value="A-sol_ELP1"/>
    <property type="match status" value="1"/>
</dbReference>
<dbReference type="InterPro" id="IPR056164">
    <property type="entry name" value="Beta-prop_ELP1_1st"/>
</dbReference>
<dbReference type="OrthoDB" id="40048at2759"/>
<keyword evidence="5" id="KW-0819">tRNA processing</keyword>
<dbReference type="PANTHER" id="PTHR12747:SF0">
    <property type="entry name" value="ELONGATOR COMPLEX PROTEIN 1"/>
    <property type="match status" value="1"/>
</dbReference>
<keyword evidence="4" id="KW-0963">Cytoplasm</keyword>
<dbReference type="GO" id="GO:0002926">
    <property type="term" value="P:tRNA wobble base 5-methoxycarbonylmethyl-2-thiouridinylation"/>
    <property type="evidence" value="ECO:0007669"/>
    <property type="project" value="TreeGrafter"/>
</dbReference>
<evidence type="ECO:0000259" key="11">
    <source>
        <dbReference type="Pfam" id="PF23878"/>
    </source>
</evidence>
<protein>
    <recommendedName>
        <fullName evidence="6">Elongator complex protein 1</fullName>
    </recommendedName>
</protein>
<dbReference type="PANTHER" id="PTHR12747">
    <property type="entry name" value="ELONGATOR COMPLEX PROTEIN 1"/>
    <property type="match status" value="1"/>
</dbReference>
<evidence type="ECO:0000313" key="14">
    <source>
        <dbReference type="EMBL" id="PSC67622.1"/>
    </source>
</evidence>
<feature type="region of interest" description="Disordered" evidence="8">
    <location>
        <begin position="1302"/>
        <end position="1329"/>
    </location>
</feature>
<evidence type="ECO:0000256" key="1">
    <source>
        <dbReference type="ARBA" id="ARBA00004496"/>
    </source>
</evidence>
<feature type="domain" description="ELP1 alpha-solenoid" evidence="12">
    <location>
        <begin position="803"/>
        <end position="1012"/>
    </location>
</feature>
<evidence type="ECO:0000259" key="9">
    <source>
        <dbReference type="Pfam" id="PF04762"/>
    </source>
</evidence>